<accession>A0A1Y2KX05</accession>
<dbReference type="Gene3D" id="2.40.30.170">
    <property type="match status" value="1"/>
</dbReference>
<keyword evidence="2" id="KW-0175">Coiled coil</keyword>
<organism evidence="3 4">
    <name type="scientific">Thalassospira mesophila</name>
    <dbReference type="NCBI Taxonomy" id="1293891"/>
    <lineage>
        <taxon>Bacteria</taxon>
        <taxon>Pseudomonadati</taxon>
        <taxon>Pseudomonadota</taxon>
        <taxon>Alphaproteobacteria</taxon>
        <taxon>Rhodospirillales</taxon>
        <taxon>Thalassospiraceae</taxon>
        <taxon>Thalassospira</taxon>
    </lineage>
</organism>
<evidence type="ECO:0000313" key="3">
    <source>
        <dbReference type="EMBL" id="OSQ36411.1"/>
    </source>
</evidence>
<evidence type="ECO:0000256" key="2">
    <source>
        <dbReference type="ARBA" id="ARBA00023054"/>
    </source>
</evidence>
<proteinExistence type="predicted"/>
<comment type="caution">
    <text evidence="3">The sequence shown here is derived from an EMBL/GenBank/DDBJ whole genome shotgun (WGS) entry which is preliminary data.</text>
</comment>
<reference evidence="3 4" key="1">
    <citation type="submission" date="2014-03" db="EMBL/GenBank/DDBJ databases">
        <title>The draft genome sequence of Thalassospira mesophila JCM 18969.</title>
        <authorList>
            <person name="Lai Q."/>
            <person name="Shao Z."/>
        </authorList>
    </citation>
    <scope>NUCLEOTIDE SEQUENCE [LARGE SCALE GENOMIC DNA]</scope>
    <source>
        <strain evidence="3 4">JCM 18969</strain>
    </source>
</reference>
<dbReference type="SUPFAM" id="SSF111369">
    <property type="entry name" value="HlyD-like secretion proteins"/>
    <property type="match status" value="1"/>
</dbReference>
<dbReference type="AlphaFoldDB" id="A0A1Y2KX05"/>
<dbReference type="InterPro" id="IPR050465">
    <property type="entry name" value="UPF0194_transport"/>
</dbReference>
<protein>
    <submittedName>
        <fullName evidence="3">Uncharacterized protein</fullName>
    </submittedName>
</protein>
<name>A0A1Y2KX05_9PROT</name>
<dbReference type="GO" id="GO:0030313">
    <property type="term" value="C:cell envelope"/>
    <property type="evidence" value="ECO:0007669"/>
    <property type="project" value="UniProtKB-SubCell"/>
</dbReference>
<dbReference type="EMBL" id="JFKA01000011">
    <property type="protein sequence ID" value="OSQ36411.1"/>
    <property type="molecule type" value="Genomic_DNA"/>
</dbReference>
<evidence type="ECO:0000313" key="4">
    <source>
        <dbReference type="Proteomes" id="UP000193391"/>
    </source>
</evidence>
<comment type="subcellular location">
    <subcellularLocation>
        <location evidence="1">Cell envelope</location>
    </subcellularLocation>
</comment>
<gene>
    <name evidence="3" type="ORF">TMES_18125</name>
</gene>
<keyword evidence="4" id="KW-1185">Reference proteome</keyword>
<evidence type="ECO:0000256" key="1">
    <source>
        <dbReference type="ARBA" id="ARBA00004196"/>
    </source>
</evidence>
<dbReference type="PANTHER" id="PTHR32347">
    <property type="entry name" value="EFFLUX SYSTEM COMPONENT YKNX-RELATED"/>
    <property type="match status" value="1"/>
</dbReference>
<sequence>MISGFGGVLTNLPGNPTTDDASGFISPELWRKLSSARSFSDLADGWIDLCRANLELVLGAAPVEIVVAFNSAEGANRHFRVAAYRGADGKPGATLTQVVQRSLVVRSGVATTNPELGVGYVSNVIFVDDDLKGAVGVVLPTADTTRLNLAMRCLQWNAAWLAGFWRGEQYRDTAETVALRYGQHASTALLSCTDLEAGATSCATVMADDLMANRVTIGLVQGRKVRVLGSSHTAMVTAKSDRVHLIVDAMREAVYQKAPVHFSGAGSSSQTATESHAKLVEGREKAWVGSWPVVLPDLADGVIVVQIECNLDQCLRVQALGGVLSELIAPAFGLQMAAGRSGFHRFYRRANRAMGWVFGLHHTRIKAVGLLVLALFATSLLVDIPYRVTAETEVEGLVQRAVPAPFDGFIAEGLVRAGDVVQKGDVLGRMETRELQLHRFELQSSIVESQRKIEAATGERDLSEARILRSRMQQAISELELVKSQLTRTELQAPFSGFVIEGDLSQKIGSPVKEGEVLFELSPLNQYRLKLKVNEKDIRHIAVGQAGVLLLHARPNSLNEISVERISPISEASDGENYFNVEALLVESTQDLQPGMRGVAKVKTEPRSVFWIYTHPLWDWVRLRMWRVLP</sequence>
<dbReference type="Proteomes" id="UP000193391">
    <property type="component" value="Unassembled WGS sequence"/>
</dbReference>
<dbReference type="STRING" id="1293891.TMES_18125"/>
<dbReference type="Gene3D" id="2.40.50.100">
    <property type="match status" value="1"/>
</dbReference>
<dbReference type="PANTHER" id="PTHR32347:SF23">
    <property type="entry name" value="BLL5650 PROTEIN"/>
    <property type="match status" value="1"/>
</dbReference>